<gene>
    <name evidence="1" type="ORF">JOC48_002072</name>
</gene>
<organism evidence="1 2">
    <name type="scientific">Aquibacillus albus</name>
    <dbReference type="NCBI Taxonomy" id="1168171"/>
    <lineage>
        <taxon>Bacteria</taxon>
        <taxon>Bacillati</taxon>
        <taxon>Bacillota</taxon>
        <taxon>Bacilli</taxon>
        <taxon>Bacillales</taxon>
        <taxon>Bacillaceae</taxon>
        <taxon>Aquibacillus</taxon>
    </lineage>
</organism>
<reference evidence="1 2" key="1">
    <citation type="submission" date="2021-01" db="EMBL/GenBank/DDBJ databases">
        <title>Genomic Encyclopedia of Type Strains, Phase IV (KMG-IV): sequencing the most valuable type-strain genomes for metagenomic binning, comparative biology and taxonomic classification.</title>
        <authorList>
            <person name="Goeker M."/>
        </authorList>
    </citation>
    <scope>NUCLEOTIDE SEQUENCE [LARGE SCALE GENOMIC DNA]</scope>
    <source>
        <strain evidence="1 2">DSM 23711</strain>
    </source>
</reference>
<sequence length="93" mass="10590">MEVLFKNGDVYDNPVDFVRIPASHGPNVNYLVCYGTVNWRGNVQTAIYVLMEYNGIPNTKVPPHITTHVNEDGSTDLNLVLEKINLLKQRYEL</sequence>
<name>A0ABS2N0F8_9BACI</name>
<dbReference type="Proteomes" id="UP001296943">
    <property type="component" value="Unassembled WGS sequence"/>
</dbReference>
<proteinExistence type="predicted"/>
<protein>
    <submittedName>
        <fullName evidence="1">Uncharacterized protein</fullName>
    </submittedName>
</protein>
<accession>A0ABS2N0F8</accession>
<dbReference type="EMBL" id="JAFBDR010000009">
    <property type="protein sequence ID" value="MBM7571576.1"/>
    <property type="molecule type" value="Genomic_DNA"/>
</dbReference>
<keyword evidence="2" id="KW-1185">Reference proteome</keyword>
<evidence type="ECO:0000313" key="2">
    <source>
        <dbReference type="Proteomes" id="UP001296943"/>
    </source>
</evidence>
<comment type="caution">
    <text evidence="1">The sequence shown here is derived from an EMBL/GenBank/DDBJ whole genome shotgun (WGS) entry which is preliminary data.</text>
</comment>
<dbReference type="RefSeq" id="WP_204499297.1">
    <property type="nucleotide sequence ID" value="NZ_JAFBDR010000009.1"/>
</dbReference>
<evidence type="ECO:0000313" key="1">
    <source>
        <dbReference type="EMBL" id="MBM7571576.1"/>
    </source>
</evidence>